<dbReference type="InterPro" id="IPR025916">
    <property type="entry name" value="YdjO"/>
</dbReference>
<dbReference type="Pfam" id="PF14169">
    <property type="entry name" value="YdjO"/>
    <property type="match status" value="1"/>
</dbReference>
<dbReference type="STRING" id="1850517.A8708_08410"/>
<sequence>MYSRKKSLEEMPLENVTVWSCENEGCKGWMRDNFAFDHVPTCHLCQSTMVRSVKLLPLVNNTNSDQKTLKKGVQI</sequence>
<gene>
    <name evidence="1" type="ORF">A8708_08410</name>
</gene>
<accession>A0A198AQN6</accession>
<keyword evidence="2" id="KW-1185">Reference proteome</keyword>
<name>A0A198AQN6_9BACL</name>
<evidence type="ECO:0000313" key="1">
    <source>
        <dbReference type="EMBL" id="OAS23864.1"/>
    </source>
</evidence>
<dbReference type="EMBL" id="LYPB01000035">
    <property type="protein sequence ID" value="OAS23864.1"/>
    <property type="molecule type" value="Genomic_DNA"/>
</dbReference>
<evidence type="ECO:0008006" key="3">
    <source>
        <dbReference type="Google" id="ProtNLM"/>
    </source>
</evidence>
<organism evidence="1 2">
    <name type="scientific">Paenibacillus oryzisoli</name>
    <dbReference type="NCBI Taxonomy" id="1850517"/>
    <lineage>
        <taxon>Bacteria</taxon>
        <taxon>Bacillati</taxon>
        <taxon>Bacillota</taxon>
        <taxon>Bacilli</taxon>
        <taxon>Bacillales</taxon>
        <taxon>Paenibacillaceae</taxon>
        <taxon>Paenibacillus</taxon>
    </lineage>
</organism>
<protein>
    <recommendedName>
        <fullName evidence="3">Cold-shock protein</fullName>
    </recommendedName>
</protein>
<reference evidence="1 2" key="1">
    <citation type="submission" date="2016-05" db="EMBL/GenBank/DDBJ databases">
        <title>Paenibacillus sp. 1ZS3-15 nov., isolated from the rhizosphere soil.</title>
        <authorList>
            <person name="Zhang X.X."/>
            <person name="Zhang J."/>
        </authorList>
    </citation>
    <scope>NUCLEOTIDE SEQUENCE [LARGE SCALE GENOMIC DNA]</scope>
    <source>
        <strain evidence="1 2">1ZS3-15</strain>
    </source>
</reference>
<evidence type="ECO:0000313" key="2">
    <source>
        <dbReference type="Proteomes" id="UP000078454"/>
    </source>
</evidence>
<dbReference type="RefSeq" id="WP_056622331.1">
    <property type="nucleotide sequence ID" value="NZ_LYPB01000035.1"/>
</dbReference>
<dbReference type="AlphaFoldDB" id="A0A198AQN6"/>
<proteinExistence type="predicted"/>
<dbReference type="Proteomes" id="UP000078454">
    <property type="component" value="Unassembled WGS sequence"/>
</dbReference>
<comment type="caution">
    <text evidence="1">The sequence shown here is derived from an EMBL/GenBank/DDBJ whole genome shotgun (WGS) entry which is preliminary data.</text>
</comment>
<dbReference type="OrthoDB" id="1955171at2"/>